<dbReference type="GeneID" id="19235800"/>
<evidence type="ECO:0000256" key="3">
    <source>
        <dbReference type="SAM" id="MobiDB-lite"/>
    </source>
</evidence>
<dbReference type="Pfam" id="PF13602">
    <property type="entry name" value="ADH_zinc_N_2"/>
    <property type="match status" value="1"/>
</dbReference>
<reference evidence="7" key="1">
    <citation type="journal article" date="2014" name="BMC Genomics">
        <title>Genome characteristics reveal the impact of lichenization on lichen-forming fungus Endocarpon pusillum Hedwig (Verrucariales, Ascomycota).</title>
        <authorList>
            <person name="Wang Y.-Y."/>
            <person name="Liu B."/>
            <person name="Zhang X.-Y."/>
            <person name="Zhou Q.-M."/>
            <person name="Zhang T."/>
            <person name="Li H."/>
            <person name="Yu Y.-F."/>
            <person name="Zhang X.-L."/>
            <person name="Hao X.-Y."/>
            <person name="Wang M."/>
            <person name="Wang L."/>
            <person name="Wei J.-C."/>
        </authorList>
    </citation>
    <scope>NUCLEOTIDE SEQUENCE [LARGE SCALE GENOMIC DNA]</scope>
    <source>
        <strain evidence="7">Z07020 / HMAS-L-300199</strain>
    </source>
</reference>
<keyword evidence="2" id="KW-0808">Transferase</keyword>
<dbReference type="GO" id="GO:0006633">
    <property type="term" value="P:fatty acid biosynthetic process"/>
    <property type="evidence" value="ECO:0007669"/>
    <property type="project" value="TreeGrafter"/>
</dbReference>
<organism evidence="6 7">
    <name type="scientific">Endocarpon pusillum (strain Z07020 / HMAS-L-300199)</name>
    <name type="common">Lichen-forming fungus</name>
    <dbReference type="NCBI Taxonomy" id="1263415"/>
    <lineage>
        <taxon>Eukaryota</taxon>
        <taxon>Fungi</taxon>
        <taxon>Dikarya</taxon>
        <taxon>Ascomycota</taxon>
        <taxon>Pezizomycotina</taxon>
        <taxon>Eurotiomycetes</taxon>
        <taxon>Chaetothyriomycetidae</taxon>
        <taxon>Verrucariales</taxon>
        <taxon>Verrucariaceae</taxon>
        <taxon>Endocarpon</taxon>
    </lineage>
</organism>
<dbReference type="GO" id="GO:0004312">
    <property type="term" value="F:fatty acid synthase activity"/>
    <property type="evidence" value="ECO:0007669"/>
    <property type="project" value="TreeGrafter"/>
</dbReference>
<evidence type="ECO:0000313" key="7">
    <source>
        <dbReference type="Proteomes" id="UP000019373"/>
    </source>
</evidence>
<dbReference type="eggNOG" id="KOG1202">
    <property type="taxonomic scope" value="Eukaryota"/>
</dbReference>
<keyword evidence="7" id="KW-1185">Reference proteome</keyword>
<dbReference type="SUPFAM" id="SSF50129">
    <property type="entry name" value="GroES-like"/>
    <property type="match status" value="1"/>
</dbReference>
<dbReference type="Gene3D" id="3.90.180.10">
    <property type="entry name" value="Medium-chain alcohol dehydrogenases, catalytic domain"/>
    <property type="match status" value="1"/>
</dbReference>
<dbReference type="GO" id="GO:0016491">
    <property type="term" value="F:oxidoreductase activity"/>
    <property type="evidence" value="ECO:0007669"/>
    <property type="project" value="InterPro"/>
</dbReference>
<dbReference type="InterPro" id="IPR057326">
    <property type="entry name" value="KR_dom"/>
</dbReference>
<dbReference type="Pfam" id="PF08659">
    <property type="entry name" value="KR"/>
    <property type="match status" value="1"/>
</dbReference>
<name>U1HYM5_ENDPU</name>
<dbReference type="GO" id="GO:0044550">
    <property type="term" value="P:secondary metabolite biosynthetic process"/>
    <property type="evidence" value="ECO:0007669"/>
    <property type="project" value="TreeGrafter"/>
</dbReference>
<sequence>MVDQSSIDGRHPMMRVLWKPDVAKLTQSNAQGYSDYPTNATDKMLEMPLTKNLAKLATMAGLVAHLNPRVNILELGAPIPDFTRHLLRDVLRSETPYKQFGSYSRGYFTANGELFVEALESADSIADSFDKIQQRVEVTYDLIIFPNPFYQDEFAPERLNLVQSFLRPQGRVLGRLPAALEVPDMAKSAGLGTVQIPTGDASEALLLASRLKDRGGESDENIRRIVVVERGCNSAFKDFMVQALSAYIEKPVERVTLSALTSGLVTPGTTIISMVELYEPLLATMSVPEMASLKIMTDNAENLLWITGGDQLSGVRPNFAMVSGFQRSLVLEQLSLKFCTFDIDQPGAHQQATVDNILAVLDELGSEEIRDCETVQKDGVPYLSHFVPEETMNETFRQKLGVRQALKPLGQVKPCRLTIRDLGQFDTLAFKPTASSSKELGADSVEVDVKSVGLNAKDIYVYCGKVETRGATSSLECAVSRLTAGDRACAKLQDGEDYKVVSTLPLVFATALYALSDRANLREHESVLIHSGAGGVGIAAIQIAQLKGAEIFTTVSTEEKKNFLVNHFGIRRENIFNSRDASFLPGILGATNGKGADVVLNSLTGDLLHDSWRACARFGRLDMQMFRRNVTFTAFDVSELCDISNRTLSNTWERLLKEFMTLYRSGQIKAFDPLRVFDVSEISQAFRHFSSKNRMGKIAVSFEKDESLVQVLPSQYDSNFSDHKTYVLSGCLGGIGRSITKWMVRQGARKFGFIGRSGLDKEPARRLVHDLEDSGASCTVIRGDVGNYEDVQKCVEAVDGPVGGVIQAAMGLDEHIFTAMSNQSWHTSVNPKVHGTWNLHNAIKGRDSELDFFLMTSSVAGSVGTATESNYTSANSFLDNFAKHRRNQGLPATSIGLGMISEVGYLHENPEIEAVLLRKGIQPIKEDELLSIIDLTLSRPDHTLVGEAHILTGLETQGMKKLRQMGFEGTIPTLNDSRASILASSLDGESDAHSKKSDSGLPPALAQTLEPGGTNDDVLDTITAIIVARLANLILVRAEKIDSKVPLIKWGMDSMLGAEFRTWFFMAFAVDIPFLLLLGAEVTPQGLGEMTKKDMMAANRFVID</sequence>
<dbReference type="OrthoDB" id="329835at2759"/>
<dbReference type="OMA" id="CHANFMA"/>
<dbReference type="InterPro" id="IPR036291">
    <property type="entry name" value="NAD(P)-bd_dom_sf"/>
</dbReference>
<dbReference type="RefSeq" id="XP_007799710.1">
    <property type="nucleotide sequence ID" value="XM_007801519.1"/>
</dbReference>
<dbReference type="HOGENOM" id="CLU_000022_31_8_1"/>
<dbReference type="SMART" id="SM00829">
    <property type="entry name" value="PKS_ER"/>
    <property type="match status" value="1"/>
</dbReference>
<dbReference type="InterPro" id="IPR013968">
    <property type="entry name" value="PKS_KR"/>
</dbReference>
<feature type="domain" description="Ketoreductase" evidence="4">
    <location>
        <begin position="724"/>
        <end position="903"/>
    </location>
</feature>
<protein>
    <submittedName>
        <fullName evidence="6">Uncharacterized protein</fullName>
    </submittedName>
</protein>
<dbReference type="EMBL" id="KE720872">
    <property type="protein sequence ID" value="ERF74609.1"/>
    <property type="molecule type" value="Genomic_DNA"/>
</dbReference>
<dbReference type="Gene3D" id="3.40.50.720">
    <property type="entry name" value="NAD(P)-binding Rossmann-like Domain"/>
    <property type="match status" value="1"/>
</dbReference>
<evidence type="ECO:0000313" key="6">
    <source>
        <dbReference type="EMBL" id="ERF74609.1"/>
    </source>
</evidence>
<evidence type="ECO:0000256" key="2">
    <source>
        <dbReference type="ARBA" id="ARBA00023315"/>
    </source>
</evidence>
<dbReference type="Proteomes" id="UP000019373">
    <property type="component" value="Unassembled WGS sequence"/>
</dbReference>
<dbReference type="AlphaFoldDB" id="U1HYM5"/>
<dbReference type="InterPro" id="IPR050091">
    <property type="entry name" value="PKS_NRPS_Biosynth_Enz"/>
</dbReference>
<dbReference type="PANTHER" id="PTHR43775">
    <property type="entry name" value="FATTY ACID SYNTHASE"/>
    <property type="match status" value="1"/>
</dbReference>
<dbReference type="InterPro" id="IPR011032">
    <property type="entry name" value="GroES-like_sf"/>
</dbReference>
<evidence type="ECO:0000256" key="1">
    <source>
        <dbReference type="ARBA" id="ARBA00023268"/>
    </source>
</evidence>
<dbReference type="SMART" id="SM00822">
    <property type="entry name" value="PKS_KR"/>
    <property type="match status" value="1"/>
</dbReference>
<dbReference type="SUPFAM" id="SSF51735">
    <property type="entry name" value="NAD(P)-binding Rossmann-fold domains"/>
    <property type="match status" value="2"/>
</dbReference>
<keyword evidence="2" id="KW-0012">Acyltransferase</keyword>
<gene>
    <name evidence="6" type="ORF">EPUS_00739</name>
</gene>
<evidence type="ECO:0000259" key="5">
    <source>
        <dbReference type="SMART" id="SM00829"/>
    </source>
</evidence>
<dbReference type="PANTHER" id="PTHR43775:SF50">
    <property type="entry name" value="HIGHLY REDUCING POLYKETIDE SYNTHASE SRDA"/>
    <property type="match status" value="1"/>
</dbReference>
<dbReference type="CDD" id="cd05195">
    <property type="entry name" value="enoyl_red"/>
    <property type="match status" value="1"/>
</dbReference>
<dbReference type="InterPro" id="IPR036736">
    <property type="entry name" value="ACP-like_sf"/>
</dbReference>
<accession>U1HYM5</accession>
<feature type="region of interest" description="Disordered" evidence="3">
    <location>
        <begin position="989"/>
        <end position="1012"/>
    </location>
</feature>
<evidence type="ECO:0000259" key="4">
    <source>
        <dbReference type="SMART" id="SM00822"/>
    </source>
</evidence>
<keyword evidence="1" id="KW-0511">Multifunctional enzyme</keyword>
<dbReference type="SUPFAM" id="SSF47336">
    <property type="entry name" value="ACP-like"/>
    <property type="match status" value="1"/>
</dbReference>
<proteinExistence type="predicted"/>
<feature type="domain" description="Enoyl reductase (ER)" evidence="5">
    <location>
        <begin position="423"/>
        <end position="700"/>
    </location>
</feature>
<dbReference type="InterPro" id="IPR020843">
    <property type="entry name" value="ER"/>
</dbReference>